<feature type="domain" description="Peptidase M16 C-terminal" evidence="2">
    <location>
        <begin position="178"/>
        <end position="357"/>
    </location>
</feature>
<dbReference type="SUPFAM" id="SSF63411">
    <property type="entry name" value="LuxS/MPP-like metallohydrolase"/>
    <property type="match status" value="2"/>
</dbReference>
<dbReference type="InterPro" id="IPR007863">
    <property type="entry name" value="Peptidase_M16_C"/>
</dbReference>
<dbReference type="Pfam" id="PF05193">
    <property type="entry name" value="Peptidase_M16_C"/>
    <property type="match status" value="1"/>
</dbReference>
<dbReference type="InterPro" id="IPR011765">
    <property type="entry name" value="Pept_M16_N"/>
</dbReference>
<dbReference type="InterPro" id="IPR050361">
    <property type="entry name" value="MPP/UQCRC_Complex"/>
</dbReference>
<dbReference type="RefSeq" id="WP_213408517.1">
    <property type="nucleotide sequence ID" value="NZ_CP074441.1"/>
</dbReference>
<sequence length="423" mass="47655">MNPVKKFSPEEIVYTLENGLRVHLEPRQNYHQMAAMITVDFGARDRDFNWQGQDIHQPAGIAHFLEHRIFKQSDYDAFTKLSAYGADTNAFTSQARTTYYFNSLADNQEALNELLSFTQEVFLTEEDVARESHIIMQEADQYADDPDGQLYRGLMAQLYTQDALADEIVGDHASLTAISMADIQTAFDAFYQPQNMDIYIAGAFDVEKTKATIAASLAGQRPFQEVATRLPIKHHESDEEPLFIDIPTNRNKVALGMRWDNKGVLATGKEALREILAVSLALDLVFGEFSSTYMDWYNNGLIDDNFAVDMEWERGFAFISVVGDTGEVDEFVGEIKRVLADLPNQFEVVKESFQYAKLDALSRAIQRLNFLEGVVTHFEGQTFAESTIADDIKILRELTVDDVANILAQGPQNKIVEIVAQAN</sequence>
<name>A0ABT3E5A0_9LACO</name>
<dbReference type="InterPro" id="IPR011249">
    <property type="entry name" value="Metalloenz_LuxS/M16"/>
</dbReference>
<keyword evidence="4" id="KW-1185">Reference proteome</keyword>
<reference evidence="3 4" key="1">
    <citation type="submission" date="2022-10" db="EMBL/GenBank/DDBJ databases">
        <title>Weissella fermenti sp. nov., isolated from fermented cabbage.</title>
        <authorList>
            <person name="Lee J.K."/>
            <person name="Baek J.H."/>
            <person name="Choi D.G."/>
            <person name="Kim J.M."/>
            <person name="Jeon C.O."/>
        </authorList>
    </citation>
    <scope>NUCLEOTIDE SEQUENCE [LARGE SCALE GENOMIC DNA]</scope>
    <source>
        <strain evidence="3 4">KACC 18534</strain>
    </source>
</reference>
<feature type="domain" description="Peptidase M16 N-terminal" evidence="1">
    <location>
        <begin position="56"/>
        <end position="170"/>
    </location>
</feature>
<evidence type="ECO:0000259" key="1">
    <source>
        <dbReference type="Pfam" id="PF00675"/>
    </source>
</evidence>
<dbReference type="Proteomes" id="UP001526225">
    <property type="component" value="Unassembled WGS sequence"/>
</dbReference>
<evidence type="ECO:0000313" key="3">
    <source>
        <dbReference type="EMBL" id="MCW0953083.1"/>
    </source>
</evidence>
<dbReference type="PANTHER" id="PTHR11851:SF134">
    <property type="entry name" value="ZINC-DEPENDENT PROTEASE"/>
    <property type="match status" value="1"/>
</dbReference>
<evidence type="ECO:0000259" key="2">
    <source>
        <dbReference type="Pfam" id="PF05193"/>
    </source>
</evidence>
<dbReference type="EMBL" id="JAOZFE010000002">
    <property type="protein sequence ID" value="MCW0953083.1"/>
    <property type="molecule type" value="Genomic_DNA"/>
</dbReference>
<proteinExistence type="predicted"/>
<comment type="caution">
    <text evidence="3">The sequence shown here is derived from an EMBL/GenBank/DDBJ whole genome shotgun (WGS) entry which is preliminary data.</text>
</comment>
<dbReference type="Gene3D" id="3.30.830.10">
    <property type="entry name" value="Metalloenzyme, LuxS/M16 peptidase-like"/>
    <property type="match status" value="2"/>
</dbReference>
<dbReference type="NCBIfam" id="NF047421">
    <property type="entry name" value="YfmH_fam"/>
    <property type="match status" value="1"/>
</dbReference>
<gene>
    <name evidence="3" type="ORF">OIT44_03220</name>
</gene>
<evidence type="ECO:0000313" key="4">
    <source>
        <dbReference type="Proteomes" id="UP001526225"/>
    </source>
</evidence>
<organism evidence="3 4">
    <name type="scientific">Weissella ceti</name>
    <dbReference type="NCBI Taxonomy" id="759620"/>
    <lineage>
        <taxon>Bacteria</taxon>
        <taxon>Bacillati</taxon>
        <taxon>Bacillota</taxon>
        <taxon>Bacilli</taxon>
        <taxon>Lactobacillales</taxon>
        <taxon>Lactobacillaceae</taxon>
        <taxon>Weissella</taxon>
    </lineage>
</organism>
<dbReference type="Pfam" id="PF00675">
    <property type="entry name" value="Peptidase_M16"/>
    <property type="match status" value="1"/>
</dbReference>
<accession>A0ABT3E5A0</accession>
<dbReference type="PANTHER" id="PTHR11851">
    <property type="entry name" value="METALLOPROTEASE"/>
    <property type="match status" value="1"/>
</dbReference>
<protein>
    <submittedName>
        <fullName evidence="3">Insulinase family protein</fullName>
    </submittedName>
</protein>